<proteinExistence type="predicted"/>
<protein>
    <submittedName>
        <fullName evidence="1">Uncharacterized protein</fullName>
    </submittedName>
</protein>
<dbReference type="AlphaFoldDB" id="A0A1W1YSV0"/>
<keyword evidence="2" id="KW-1185">Reference proteome</keyword>
<evidence type="ECO:0000313" key="2">
    <source>
        <dbReference type="Proteomes" id="UP000192738"/>
    </source>
</evidence>
<organism evidence="1 2">
    <name type="scientific">Sporomusa malonica</name>
    <dbReference type="NCBI Taxonomy" id="112901"/>
    <lineage>
        <taxon>Bacteria</taxon>
        <taxon>Bacillati</taxon>
        <taxon>Bacillota</taxon>
        <taxon>Negativicutes</taxon>
        <taxon>Selenomonadales</taxon>
        <taxon>Sporomusaceae</taxon>
        <taxon>Sporomusa</taxon>
    </lineage>
</organism>
<evidence type="ECO:0000313" key="1">
    <source>
        <dbReference type="EMBL" id="SMC39203.1"/>
    </source>
</evidence>
<name>A0A1W1YSV0_9FIRM</name>
<accession>A0A1W1YSV0</accession>
<reference evidence="1 2" key="1">
    <citation type="submission" date="2017-04" db="EMBL/GenBank/DDBJ databases">
        <authorList>
            <person name="Afonso C.L."/>
            <person name="Miller P.J."/>
            <person name="Scott M.A."/>
            <person name="Spackman E."/>
            <person name="Goraichik I."/>
            <person name="Dimitrov K.M."/>
            <person name="Suarez D.L."/>
            <person name="Swayne D.E."/>
        </authorList>
    </citation>
    <scope>NUCLEOTIDE SEQUENCE [LARGE SCALE GENOMIC DNA]</scope>
    <source>
        <strain evidence="1 2">DSM 5090</strain>
    </source>
</reference>
<dbReference type="STRING" id="112901.SAMN04488500_102159"/>
<dbReference type="Proteomes" id="UP000192738">
    <property type="component" value="Unassembled WGS sequence"/>
</dbReference>
<gene>
    <name evidence="1" type="ORF">SAMN04488500_102159</name>
</gene>
<sequence>MNTTDYLESLKQQLLDLGYSSYQIDTMYQDMIGTCSASSPSPDQYLTLVIAMEDYIKFAKKNIRKRGGR</sequence>
<dbReference type="EMBL" id="FWXI01000002">
    <property type="protein sequence ID" value="SMC39203.1"/>
    <property type="molecule type" value="Genomic_DNA"/>
</dbReference>